<protein>
    <submittedName>
        <fullName evidence="2">Uncharacterized protein</fullName>
    </submittedName>
</protein>
<reference evidence="2 3" key="1">
    <citation type="journal article" date="2016" name="Nat. Commun.">
        <title>Thousands of microbial genomes shed light on interconnected biogeochemical processes in an aquifer system.</title>
        <authorList>
            <person name="Anantharaman K."/>
            <person name="Brown C.T."/>
            <person name="Hug L.A."/>
            <person name="Sharon I."/>
            <person name="Castelle C.J."/>
            <person name="Probst A.J."/>
            <person name="Thomas B.C."/>
            <person name="Singh A."/>
            <person name="Wilkins M.J."/>
            <person name="Karaoz U."/>
            <person name="Brodie E.L."/>
            <person name="Williams K.H."/>
            <person name="Hubbard S.S."/>
            <person name="Banfield J.F."/>
        </authorList>
    </citation>
    <scope>NUCLEOTIDE SEQUENCE [LARGE SCALE GENOMIC DNA]</scope>
</reference>
<name>A0A1F5EED3_9BACT</name>
<evidence type="ECO:0000313" key="2">
    <source>
        <dbReference type="EMBL" id="OGD65586.1"/>
    </source>
</evidence>
<feature type="transmembrane region" description="Helical" evidence="1">
    <location>
        <begin position="6"/>
        <end position="26"/>
    </location>
</feature>
<accession>A0A1F5EED3</accession>
<sequence length="148" mass="17042">MPESFTFWWSAISTVIGVALLCVTLWQTKATRDEKKRNTSQVKIWMQDANGISLAMQRVIQDNLGGRYTSTNDMANTIFALQSTAFALYQSLYEERCVTEEEFKDQQRKFKEEFEKSRQIIVPTEVNLSNNASDKKTVSKIAETKIKK</sequence>
<proteinExistence type="predicted"/>
<keyword evidence="1" id="KW-0812">Transmembrane</keyword>
<evidence type="ECO:0000313" key="3">
    <source>
        <dbReference type="Proteomes" id="UP000178583"/>
    </source>
</evidence>
<organism evidence="2 3">
    <name type="scientific">Candidatus Berkelbacteria bacterium RIFOXYA2_FULL_43_10</name>
    <dbReference type="NCBI Taxonomy" id="1797472"/>
    <lineage>
        <taxon>Bacteria</taxon>
        <taxon>Candidatus Berkelbacteria</taxon>
    </lineage>
</organism>
<gene>
    <name evidence="2" type="ORF">A2215_03140</name>
</gene>
<dbReference type="Proteomes" id="UP000178583">
    <property type="component" value="Unassembled WGS sequence"/>
</dbReference>
<comment type="caution">
    <text evidence="2">The sequence shown here is derived from an EMBL/GenBank/DDBJ whole genome shotgun (WGS) entry which is preliminary data.</text>
</comment>
<evidence type="ECO:0000256" key="1">
    <source>
        <dbReference type="SAM" id="Phobius"/>
    </source>
</evidence>
<keyword evidence="1" id="KW-1133">Transmembrane helix</keyword>
<keyword evidence="1" id="KW-0472">Membrane</keyword>
<dbReference type="STRING" id="1797472.A2215_03140"/>
<dbReference type="AlphaFoldDB" id="A0A1F5EED3"/>
<dbReference type="EMBL" id="MEZY01000009">
    <property type="protein sequence ID" value="OGD65586.1"/>
    <property type="molecule type" value="Genomic_DNA"/>
</dbReference>